<accession>A0AAD7QV82</accession>
<organism evidence="2 3">
    <name type="scientific">Lipomyces tetrasporus</name>
    <dbReference type="NCBI Taxonomy" id="54092"/>
    <lineage>
        <taxon>Eukaryota</taxon>
        <taxon>Fungi</taxon>
        <taxon>Dikarya</taxon>
        <taxon>Ascomycota</taxon>
        <taxon>Saccharomycotina</taxon>
        <taxon>Lipomycetes</taxon>
        <taxon>Lipomycetales</taxon>
        <taxon>Lipomycetaceae</taxon>
        <taxon>Lipomyces</taxon>
    </lineage>
</organism>
<dbReference type="Proteomes" id="UP001217417">
    <property type="component" value="Unassembled WGS sequence"/>
</dbReference>
<feature type="region of interest" description="Disordered" evidence="1">
    <location>
        <begin position="145"/>
        <end position="185"/>
    </location>
</feature>
<dbReference type="AlphaFoldDB" id="A0AAD7QV82"/>
<dbReference type="RefSeq" id="XP_056045405.1">
    <property type="nucleotide sequence ID" value="XM_056187023.1"/>
</dbReference>
<gene>
    <name evidence="2" type="ORF">POJ06DRAFT_248355</name>
</gene>
<evidence type="ECO:0000256" key="1">
    <source>
        <dbReference type="SAM" id="MobiDB-lite"/>
    </source>
</evidence>
<protein>
    <submittedName>
        <fullName evidence="2">Uncharacterized protein</fullName>
    </submittedName>
</protein>
<comment type="caution">
    <text evidence="2">The sequence shown here is derived from an EMBL/GenBank/DDBJ whole genome shotgun (WGS) entry which is preliminary data.</text>
</comment>
<reference evidence="2" key="1">
    <citation type="submission" date="2023-03" db="EMBL/GenBank/DDBJ databases">
        <title>Near-Complete genome sequence of Lipomyces tetrasporous NRRL Y-64009, an oleaginous yeast capable of growing on lignocellulosic hydrolysates.</title>
        <authorList>
            <consortium name="Lawrence Berkeley National Laboratory"/>
            <person name="Jagtap S.S."/>
            <person name="Liu J.-J."/>
            <person name="Walukiewicz H.E."/>
            <person name="Pangilinan J."/>
            <person name="Lipzen A."/>
            <person name="Ahrendt S."/>
            <person name="Koriabine M."/>
            <person name="Cobaugh K."/>
            <person name="Salamov A."/>
            <person name="Yoshinaga Y."/>
            <person name="Ng V."/>
            <person name="Daum C."/>
            <person name="Grigoriev I.V."/>
            <person name="Slininger P.J."/>
            <person name="Dien B.S."/>
            <person name="Jin Y.-S."/>
            <person name="Rao C.V."/>
        </authorList>
    </citation>
    <scope>NUCLEOTIDE SEQUENCE</scope>
    <source>
        <strain evidence="2">NRRL Y-64009</strain>
    </source>
</reference>
<keyword evidence="3" id="KW-1185">Reference proteome</keyword>
<dbReference type="EMBL" id="JARPMG010000003">
    <property type="protein sequence ID" value="KAJ8101955.1"/>
    <property type="molecule type" value="Genomic_DNA"/>
</dbReference>
<feature type="non-terminal residue" evidence="2">
    <location>
        <position position="185"/>
    </location>
</feature>
<name>A0AAD7QV82_9ASCO</name>
<sequence>PSFADDHGRDFSISSASWHDAAYHNSARQVSLRLKREALDGGVGVASVAQYLDHARVCLAAFPVRFEHYKDERRCAGRPTAESRRLFIVFACVSRETSAPRKRMSWWPMATVAAPVKKLRKHLRRYVTVVPVDESRMSRICSAHNEEQREVMGLGEEEDEGEKGGGGKQKGGEHHRSSRDHPSIL</sequence>
<feature type="compositionally biased region" description="Basic and acidic residues" evidence="1">
    <location>
        <begin position="162"/>
        <end position="185"/>
    </location>
</feature>
<proteinExistence type="predicted"/>
<dbReference type="GeneID" id="80882189"/>
<evidence type="ECO:0000313" key="2">
    <source>
        <dbReference type="EMBL" id="KAJ8101955.1"/>
    </source>
</evidence>
<evidence type="ECO:0000313" key="3">
    <source>
        <dbReference type="Proteomes" id="UP001217417"/>
    </source>
</evidence>